<reference evidence="2" key="1">
    <citation type="submission" date="2022-10" db="EMBL/GenBank/DDBJ databases">
        <title>Tapping the CABI collections for fungal endophytes: first genome assemblies for Collariella, Neodidymelliopsis, Ascochyta clinopodiicola, Didymella pomorum, Didymosphaeria variabile, Neocosmospora piperis and Neocucurbitaria cava.</title>
        <authorList>
            <person name="Hill R."/>
        </authorList>
    </citation>
    <scope>NUCLEOTIDE SEQUENCE</scope>
    <source>
        <strain evidence="2">IMI 355082</strain>
    </source>
</reference>
<evidence type="ECO:0000313" key="2">
    <source>
        <dbReference type="EMBL" id="KAJ4385271.1"/>
    </source>
</evidence>
<dbReference type="Proteomes" id="UP001140453">
    <property type="component" value="Unassembled WGS sequence"/>
</dbReference>
<feature type="region of interest" description="Disordered" evidence="1">
    <location>
        <begin position="1"/>
        <end position="53"/>
    </location>
</feature>
<feature type="compositionally biased region" description="Polar residues" evidence="1">
    <location>
        <begin position="1"/>
        <end position="27"/>
    </location>
</feature>
<comment type="caution">
    <text evidence="2">The sequence shown here is derived from an EMBL/GenBank/DDBJ whole genome shotgun (WGS) entry which is preliminary data.</text>
</comment>
<keyword evidence="3" id="KW-1185">Reference proteome</keyword>
<proteinExistence type="predicted"/>
<dbReference type="AlphaFoldDB" id="A0A9W8YL33"/>
<organism evidence="2 3">
    <name type="scientific">Gnomoniopsis smithogilvyi</name>
    <dbReference type="NCBI Taxonomy" id="1191159"/>
    <lineage>
        <taxon>Eukaryota</taxon>
        <taxon>Fungi</taxon>
        <taxon>Dikarya</taxon>
        <taxon>Ascomycota</taxon>
        <taxon>Pezizomycotina</taxon>
        <taxon>Sordariomycetes</taxon>
        <taxon>Sordariomycetidae</taxon>
        <taxon>Diaporthales</taxon>
        <taxon>Gnomoniaceae</taxon>
        <taxon>Gnomoniopsis</taxon>
    </lineage>
</organism>
<evidence type="ECO:0000313" key="3">
    <source>
        <dbReference type="Proteomes" id="UP001140453"/>
    </source>
</evidence>
<name>A0A9W8YL33_9PEZI</name>
<gene>
    <name evidence="2" type="ORF">N0V93_010332</name>
</gene>
<sequence>MTQQNTKGFQPNTRASRANQSSPTANRFQVKGLENGQKQSSGGLSPGKRDRNVYFDDGFEDPDYKRTGIYQTQITDRWFDTSYEKKPTRENERNWPRSLFEKCGRDGQTNFFHSLLEGVGKKVRRIPQVAKTSGWVERLVLKEPDLLGSENESEIVPIDQAVKRLPDLIDLVFDLVISEMTRKSLETHGANPASSLRSFHPQKDGVLKMDDEFFETMPTAVQDDEQPEATSARRPCLHSEVNIENLLDWEKKLRISLGTMLNKADRALKVLASLLIRHRMEQEHAQAIKLQTFKNILESFPDRAFTTAISPNGYNLLQLAVDLIDKKSIDYNLQYKVTEALRVDDVRDLIKIECIRSKGEGLDSINPNELQAMKKSLLYGHGEAESAIIDEVYMKMVTKKSGMQLETVLDFLRFPN</sequence>
<evidence type="ECO:0000256" key="1">
    <source>
        <dbReference type="SAM" id="MobiDB-lite"/>
    </source>
</evidence>
<dbReference type="EMBL" id="JAPEVB010000008">
    <property type="protein sequence ID" value="KAJ4385271.1"/>
    <property type="molecule type" value="Genomic_DNA"/>
</dbReference>
<protein>
    <submittedName>
        <fullName evidence="2">Uncharacterized protein</fullName>
    </submittedName>
</protein>
<accession>A0A9W8YL33</accession>